<organism evidence="3 4">
    <name type="scientific">Jatropha curcas</name>
    <name type="common">Barbados nut</name>
    <dbReference type="NCBI Taxonomy" id="180498"/>
    <lineage>
        <taxon>Eukaryota</taxon>
        <taxon>Viridiplantae</taxon>
        <taxon>Streptophyta</taxon>
        <taxon>Embryophyta</taxon>
        <taxon>Tracheophyta</taxon>
        <taxon>Spermatophyta</taxon>
        <taxon>Magnoliopsida</taxon>
        <taxon>eudicotyledons</taxon>
        <taxon>Gunneridae</taxon>
        <taxon>Pentapetalae</taxon>
        <taxon>rosids</taxon>
        <taxon>fabids</taxon>
        <taxon>Malpighiales</taxon>
        <taxon>Euphorbiaceae</taxon>
        <taxon>Crotonoideae</taxon>
        <taxon>Jatropheae</taxon>
        <taxon>Jatropha</taxon>
    </lineage>
</organism>
<dbReference type="OrthoDB" id="846415at2759"/>
<feature type="transmembrane region" description="Helical" evidence="2">
    <location>
        <begin position="132"/>
        <end position="154"/>
    </location>
</feature>
<accession>A0A067KZ06</accession>
<keyword evidence="4" id="KW-1185">Reference proteome</keyword>
<evidence type="ECO:0000256" key="1">
    <source>
        <dbReference type="ARBA" id="ARBA00010199"/>
    </source>
</evidence>
<dbReference type="AlphaFoldDB" id="A0A067KZ06"/>
<keyword evidence="2" id="KW-0472">Membrane</keyword>
<dbReference type="Proteomes" id="UP000027138">
    <property type="component" value="Unassembled WGS sequence"/>
</dbReference>
<dbReference type="GO" id="GO:0015297">
    <property type="term" value="F:antiporter activity"/>
    <property type="evidence" value="ECO:0007669"/>
    <property type="project" value="InterPro"/>
</dbReference>
<feature type="transmembrane region" description="Helical" evidence="2">
    <location>
        <begin position="91"/>
        <end position="111"/>
    </location>
</feature>
<dbReference type="InterPro" id="IPR002528">
    <property type="entry name" value="MATE_fam"/>
</dbReference>
<dbReference type="Pfam" id="PF01554">
    <property type="entry name" value="MatE"/>
    <property type="match status" value="1"/>
</dbReference>
<proteinExistence type="inferred from homology"/>
<comment type="similarity">
    <text evidence="1">Belongs to the multi antimicrobial extrusion (MATE) (TC 2.A.66.1) family.</text>
</comment>
<reference evidence="3 4" key="1">
    <citation type="journal article" date="2014" name="PLoS ONE">
        <title>Global Analysis of Gene Expression Profiles in Physic Nut (Jatropha curcas L.) Seedlings Exposed to Salt Stress.</title>
        <authorList>
            <person name="Zhang L."/>
            <person name="Zhang C."/>
            <person name="Wu P."/>
            <person name="Chen Y."/>
            <person name="Li M."/>
            <person name="Jiang H."/>
            <person name="Wu G."/>
        </authorList>
    </citation>
    <scope>NUCLEOTIDE SEQUENCE [LARGE SCALE GENOMIC DNA]</scope>
    <source>
        <strain evidence="4">cv. GZQX0401</strain>
        <tissue evidence="3">Young leaves</tissue>
    </source>
</reference>
<name>A0A067KZ06_JATCU</name>
<dbReference type="PANTHER" id="PTHR11206">
    <property type="entry name" value="MULTIDRUG RESISTANCE PROTEIN"/>
    <property type="match status" value="1"/>
</dbReference>
<evidence type="ECO:0000313" key="4">
    <source>
        <dbReference type="Proteomes" id="UP000027138"/>
    </source>
</evidence>
<dbReference type="GO" id="GO:0042910">
    <property type="term" value="F:xenobiotic transmembrane transporter activity"/>
    <property type="evidence" value="ECO:0007669"/>
    <property type="project" value="InterPro"/>
</dbReference>
<keyword evidence="2" id="KW-0812">Transmembrane</keyword>
<gene>
    <name evidence="3" type="ORF">JCGZ_15843</name>
</gene>
<feature type="transmembrane region" description="Helical" evidence="2">
    <location>
        <begin position="15"/>
        <end position="40"/>
    </location>
</feature>
<sequence length="174" mass="18733">MNIITQAFAGHLGDILVASISIANTVIVGFNFGLLEWRVLLTTYVDKLMARKDIRSGTINGWEMMIPVAFLTATGVRVANELGAGNGKAAQVSVVQSTIIGLIFCLIIVIFHDKFAIIFTSRTNLLEEVGKLPIFLAVTILLNSLQPVLSGVAVGSGWQGMVAYINLGCHLEFL</sequence>
<evidence type="ECO:0000256" key="2">
    <source>
        <dbReference type="SAM" id="Phobius"/>
    </source>
</evidence>
<dbReference type="EMBL" id="KK914318">
    <property type="protein sequence ID" value="KDP41436.1"/>
    <property type="molecule type" value="Genomic_DNA"/>
</dbReference>
<evidence type="ECO:0008006" key="5">
    <source>
        <dbReference type="Google" id="ProtNLM"/>
    </source>
</evidence>
<keyword evidence="2" id="KW-1133">Transmembrane helix</keyword>
<protein>
    <recommendedName>
        <fullName evidence="5">MATE efflux family protein</fullName>
    </recommendedName>
</protein>
<feature type="transmembrane region" description="Helical" evidence="2">
    <location>
        <begin position="61"/>
        <end position="79"/>
    </location>
</feature>
<evidence type="ECO:0000313" key="3">
    <source>
        <dbReference type="EMBL" id="KDP41436.1"/>
    </source>
</evidence>
<dbReference type="GO" id="GO:0016020">
    <property type="term" value="C:membrane"/>
    <property type="evidence" value="ECO:0007669"/>
    <property type="project" value="InterPro"/>
</dbReference>